<evidence type="ECO:0000256" key="1">
    <source>
        <dbReference type="SAM" id="MobiDB-lite"/>
    </source>
</evidence>
<evidence type="ECO:0000313" key="4">
    <source>
        <dbReference type="Proteomes" id="UP001054837"/>
    </source>
</evidence>
<dbReference type="AlphaFoldDB" id="A0AAV4PUE1"/>
<evidence type="ECO:0000256" key="2">
    <source>
        <dbReference type="SAM" id="Phobius"/>
    </source>
</evidence>
<comment type="caution">
    <text evidence="3">The sequence shown here is derived from an EMBL/GenBank/DDBJ whole genome shotgun (WGS) entry which is preliminary data.</text>
</comment>
<reference evidence="3 4" key="1">
    <citation type="submission" date="2021-06" db="EMBL/GenBank/DDBJ databases">
        <title>Caerostris darwini draft genome.</title>
        <authorList>
            <person name="Kono N."/>
            <person name="Arakawa K."/>
        </authorList>
    </citation>
    <scope>NUCLEOTIDE SEQUENCE [LARGE SCALE GENOMIC DNA]</scope>
</reference>
<keyword evidence="2" id="KW-0812">Transmembrane</keyword>
<keyword evidence="2" id="KW-1133">Transmembrane helix</keyword>
<evidence type="ECO:0000313" key="3">
    <source>
        <dbReference type="EMBL" id="GIY00664.1"/>
    </source>
</evidence>
<keyword evidence="2" id="KW-0472">Membrane</keyword>
<dbReference type="Proteomes" id="UP001054837">
    <property type="component" value="Unassembled WGS sequence"/>
</dbReference>
<protein>
    <submittedName>
        <fullName evidence="3">Uncharacterized protein</fullName>
    </submittedName>
</protein>
<organism evidence="3 4">
    <name type="scientific">Caerostris darwini</name>
    <dbReference type="NCBI Taxonomy" id="1538125"/>
    <lineage>
        <taxon>Eukaryota</taxon>
        <taxon>Metazoa</taxon>
        <taxon>Ecdysozoa</taxon>
        <taxon>Arthropoda</taxon>
        <taxon>Chelicerata</taxon>
        <taxon>Arachnida</taxon>
        <taxon>Araneae</taxon>
        <taxon>Araneomorphae</taxon>
        <taxon>Entelegynae</taxon>
        <taxon>Araneoidea</taxon>
        <taxon>Araneidae</taxon>
        <taxon>Caerostris</taxon>
    </lineage>
</organism>
<dbReference type="EMBL" id="BPLQ01003461">
    <property type="protein sequence ID" value="GIY00664.1"/>
    <property type="molecule type" value="Genomic_DNA"/>
</dbReference>
<gene>
    <name evidence="3" type="ORF">CDAR_318431</name>
</gene>
<keyword evidence="4" id="KW-1185">Reference proteome</keyword>
<feature type="compositionally biased region" description="Basic and acidic residues" evidence="1">
    <location>
        <begin position="60"/>
        <end position="79"/>
    </location>
</feature>
<accession>A0AAV4PUE1</accession>
<proteinExistence type="predicted"/>
<sequence>MKHGSRSEKQNVQIIPMSSLGALVENYVIIGQNCMFLTGREKKANKKVPQGRHMYERKQEGVERGIGEKKGIAKEERRKQTNKKMLQEHPPQTPLELFAIGEETRRVAPVYTRYLFFVEMDGVITNRRRLMSWKTTWDMPKAIKLRVGRCWTFQSSNKMKSVWKGFGCILFMDPVTLPFVFWTVIDGLVDKCVDRSMDYLCFSGFL</sequence>
<feature type="transmembrane region" description="Helical" evidence="2">
    <location>
        <begin position="165"/>
        <end position="185"/>
    </location>
</feature>
<feature type="region of interest" description="Disordered" evidence="1">
    <location>
        <begin position="60"/>
        <end position="88"/>
    </location>
</feature>
<name>A0AAV4PUE1_9ARAC</name>